<evidence type="ECO:0000256" key="1">
    <source>
        <dbReference type="SAM" id="MobiDB-lite"/>
    </source>
</evidence>
<comment type="caution">
    <text evidence="2">The sequence shown here is derived from an EMBL/GenBank/DDBJ whole genome shotgun (WGS) entry which is preliminary data.</text>
</comment>
<feature type="region of interest" description="Disordered" evidence="1">
    <location>
        <begin position="246"/>
        <end position="285"/>
    </location>
</feature>
<dbReference type="OrthoDB" id="5526813at2"/>
<dbReference type="Gene3D" id="1.10.10.10">
    <property type="entry name" value="Winged helix-like DNA-binding domain superfamily/Winged helix DNA-binding domain"/>
    <property type="match status" value="1"/>
</dbReference>
<name>A0A2S5GQC1_9BURK</name>
<gene>
    <name evidence="2" type="ORF">C4E15_14395</name>
</gene>
<dbReference type="AlphaFoldDB" id="A0A2S5GQC1"/>
<reference evidence="2 3" key="1">
    <citation type="submission" date="2018-02" db="EMBL/GenBank/DDBJ databases">
        <title>Draft Genome of Achromobacter spanius stain 6.</title>
        <authorList>
            <person name="Gunasekera T.S."/>
            <person name="Radwan O."/>
            <person name="Ruiz O.N."/>
        </authorList>
    </citation>
    <scope>NUCLEOTIDE SEQUENCE [LARGE SCALE GENOMIC DNA]</scope>
    <source>
        <strain evidence="2 3">6</strain>
    </source>
</reference>
<feature type="region of interest" description="Disordered" evidence="1">
    <location>
        <begin position="93"/>
        <end position="174"/>
    </location>
</feature>
<organism evidence="2 3">
    <name type="scientific">Achromobacter spanius</name>
    <dbReference type="NCBI Taxonomy" id="217203"/>
    <lineage>
        <taxon>Bacteria</taxon>
        <taxon>Pseudomonadati</taxon>
        <taxon>Pseudomonadota</taxon>
        <taxon>Betaproteobacteria</taxon>
        <taxon>Burkholderiales</taxon>
        <taxon>Alcaligenaceae</taxon>
        <taxon>Achromobacter</taxon>
    </lineage>
</organism>
<feature type="compositionally biased region" description="Basic and acidic residues" evidence="1">
    <location>
        <begin position="273"/>
        <end position="285"/>
    </location>
</feature>
<dbReference type="Pfam" id="PF13730">
    <property type="entry name" value="HTH_36"/>
    <property type="match status" value="1"/>
</dbReference>
<accession>A0A2S5GQC1</accession>
<protein>
    <submittedName>
        <fullName evidence="2">Helix-turn-helix domain-containing protein</fullName>
    </submittedName>
</protein>
<proteinExistence type="predicted"/>
<evidence type="ECO:0000313" key="3">
    <source>
        <dbReference type="Proteomes" id="UP000239990"/>
    </source>
</evidence>
<dbReference type="InterPro" id="IPR036388">
    <property type="entry name" value="WH-like_DNA-bd_sf"/>
</dbReference>
<sequence>MSVQGMTWALAQRIVKEPTARHVLLCLANYVGSKGEGAFPSVATLAEDTGLSTRTVQNKLRELEAMQVIQRGNQDLVAAYIRRADQRPVCYDMDLSRGAPTAPRVEHSEGQSRGEPAAPRSERGESDDATGCSSRRHGVNLTTSRGERAAPDPSLNRQGTVNEPKGVRKRSPGFDPMCLELPDWLDADLWGRWVRHRVQIRKPLTEEAAKQQIRDLAGFKDQGHTPGAVITHAIGKSWQGLFAPNSAAAGGAPRSGKFNPTAHVNRNRTRAHGGNDYDDGRTIDA</sequence>
<dbReference type="RefSeq" id="WP_104143993.1">
    <property type="nucleotide sequence ID" value="NZ_PREU01000006.1"/>
</dbReference>
<dbReference type="Proteomes" id="UP000239990">
    <property type="component" value="Unassembled WGS sequence"/>
</dbReference>
<evidence type="ECO:0000313" key="2">
    <source>
        <dbReference type="EMBL" id="PPA75300.1"/>
    </source>
</evidence>
<dbReference type="EMBL" id="PREU01000006">
    <property type="protein sequence ID" value="PPA75300.1"/>
    <property type="molecule type" value="Genomic_DNA"/>
</dbReference>